<dbReference type="InterPro" id="IPR027417">
    <property type="entry name" value="P-loop_NTPase"/>
</dbReference>
<proteinExistence type="predicted"/>
<gene>
    <name evidence="2" type="ORF">B296_00020274</name>
</gene>
<reference evidence="2 3" key="1">
    <citation type="journal article" date="2014" name="Agronomy (Basel)">
        <title>A Draft Genome Sequence for Ensete ventricosum, the Drought-Tolerant Tree Against Hunger.</title>
        <authorList>
            <person name="Harrison J."/>
            <person name="Moore K.A."/>
            <person name="Paszkiewicz K."/>
            <person name="Jones T."/>
            <person name="Grant M."/>
            <person name="Ambacheew D."/>
            <person name="Muzemil S."/>
            <person name="Studholme D.J."/>
        </authorList>
    </citation>
    <scope>NUCLEOTIDE SEQUENCE [LARGE SCALE GENOMIC DNA]</scope>
</reference>
<sequence>MEGFEENYDRGSRIPHTFRAAKPFFLLACKRSSDALSPPPSSKCPRRVPLSEIKNGSSTPPMIPTPRSCHRDSIVSPSSSVIDEDFDEAFLRDVDALCEERSTAKKEKPSEENGKASWRRVVDSGEELDLALQGSLNRDAGDWPVQQQKDRIGAVAGKAVAKDLEISTFHSFCLQLCRRHAEKCVAPFLIVEINAFIL</sequence>
<accession>A0A427A819</accession>
<dbReference type="Gene3D" id="3.40.50.300">
    <property type="entry name" value="P-loop containing nucleotide triphosphate hydrolases"/>
    <property type="match status" value="1"/>
</dbReference>
<protein>
    <submittedName>
        <fullName evidence="2">Uncharacterized protein</fullName>
    </submittedName>
</protein>
<name>A0A427A819_ENSVE</name>
<evidence type="ECO:0000256" key="1">
    <source>
        <dbReference type="SAM" id="MobiDB-lite"/>
    </source>
</evidence>
<evidence type="ECO:0000313" key="2">
    <source>
        <dbReference type="EMBL" id="RRT72298.1"/>
    </source>
</evidence>
<evidence type="ECO:0000313" key="3">
    <source>
        <dbReference type="Proteomes" id="UP000287651"/>
    </source>
</evidence>
<dbReference type="AlphaFoldDB" id="A0A427A819"/>
<dbReference type="Proteomes" id="UP000287651">
    <property type="component" value="Unassembled WGS sequence"/>
</dbReference>
<dbReference type="EMBL" id="AMZH03003448">
    <property type="protein sequence ID" value="RRT72298.1"/>
    <property type="molecule type" value="Genomic_DNA"/>
</dbReference>
<feature type="region of interest" description="Disordered" evidence="1">
    <location>
        <begin position="32"/>
        <end position="74"/>
    </location>
</feature>
<comment type="caution">
    <text evidence="2">The sequence shown here is derived from an EMBL/GenBank/DDBJ whole genome shotgun (WGS) entry which is preliminary data.</text>
</comment>
<organism evidence="2 3">
    <name type="scientific">Ensete ventricosum</name>
    <name type="common">Abyssinian banana</name>
    <name type="synonym">Musa ensete</name>
    <dbReference type="NCBI Taxonomy" id="4639"/>
    <lineage>
        <taxon>Eukaryota</taxon>
        <taxon>Viridiplantae</taxon>
        <taxon>Streptophyta</taxon>
        <taxon>Embryophyta</taxon>
        <taxon>Tracheophyta</taxon>
        <taxon>Spermatophyta</taxon>
        <taxon>Magnoliopsida</taxon>
        <taxon>Liliopsida</taxon>
        <taxon>Zingiberales</taxon>
        <taxon>Musaceae</taxon>
        <taxon>Ensete</taxon>
    </lineage>
</organism>